<proteinExistence type="predicted"/>
<evidence type="ECO:0000256" key="1">
    <source>
        <dbReference type="SAM" id="MobiDB-lite"/>
    </source>
</evidence>
<accession>A0A835SX82</accession>
<feature type="region of interest" description="Disordered" evidence="1">
    <location>
        <begin position="326"/>
        <end position="347"/>
    </location>
</feature>
<organism evidence="2 3">
    <name type="scientific">Chlamydomonas schloesseri</name>
    <dbReference type="NCBI Taxonomy" id="2026947"/>
    <lineage>
        <taxon>Eukaryota</taxon>
        <taxon>Viridiplantae</taxon>
        <taxon>Chlorophyta</taxon>
        <taxon>core chlorophytes</taxon>
        <taxon>Chlorophyceae</taxon>
        <taxon>CS clade</taxon>
        <taxon>Chlamydomonadales</taxon>
        <taxon>Chlamydomonadaceae</taxon>
        <taxon>Chlamydomonas</taxon>
    </lineage>
</organism>
<sequence>MPQQEQARAQPQPPPQQQPPQQLQPHVHDTAPAGGLVARLPTAVAAGTGGLHRAAGASAAGAAEGGQPHQSATWGWARNRRSLLWSPGPSSGYAYCVTAPKGRCWPCEVLSGADPCWTDDFYGANSDVCMVVDVGVAGDGTAAWYPDAYGGAQMCPGLPVWRQALVVELGGKQVQVGHVQAWEDTSGFMVVTLRLDCPWYMWLGGGAPVDGGSSGSGTGGGSLEVEVRDISPQVGGGQRAAWRLSSSSTQPESGSFPARTCSSFRFPVRQAALNLTSDGGGGGSGATSPSAGAAVVVPGAPCEPYNRQLVVAARLTQLTATAEGSCEPLLPGSEGQVAAGQGQPDAA</sequence>
<keyword evidence="3" id="KW-1185">Reference proteome</keyword>
<protein>
    <submittedName>
        <fullName evidence="2">Uncharacterized protein</fullName>
    </submittedName>
</protein>
<reference evidence="2" key="1">
    <citation type="journal article" date="2020" name="bioRxiv">
        <title>Comparative genomics of Chlamydomonas.</title>
        <authorList>
            <person name="Craig R.J."/>
            <person name="Hasan A.R."/>
            <person name="Ness R.W."/>
            <person name="Keightley P.D."/>
        </authorList>
    </citation>
    <scope>NUCLEOTIDE SEQUENCE</scope>
    <source>
        <strain evidence="2">CCAP 11/173</strain>
    </source>
</reference>
<dbReference type="EMBL" id="JAEHOD010000100">
    <property type="protein sequence ID" value="KAG2427536.1"/>
    <property type="molecule type" value="Genomic_DNA"/>
</dbReference>
<dbReference type="OrthoDB" id="551882at2759"/>
<dbReference type="AlphaFoldDB" id="A0A835SX82"/>
<feature type="compositionally biased region" description="Low complexity" evidence="1">
    <location>
        <begin position="1"/>
        <end position="10"/>
    </location>
</feature>
<comment type="caution">
    <text evidence="2">The sequence shown here is derived from an EMBL/GenBank/DDBJ whole genome shotgun (WGS) entry which is preliminary data.</text>
</comment>
<feature type="region of interest" description="Disordered" evidence="1">
    <location>
        <begin position="1"/>
        <end position="33"/>
    </location>
</feature>
<dbReference type="Proteomes" id="UP000613740">
    <property type="component" value="Unassembled WGS sequence"/>
</dbReference>
<feature type="region of interest" description="Disordered" evidence="1">
    <location>
        <begin position="238"/>
        <end position="257"/>
    </location>
</feature>
<gene>
    <name evidence="2" type="ORF">HYH02_014582</name>
</gene>
<evidence type="ECO:0000313" key="3">
    <source>
        <dbReference type="Proteomes" id="UP000613740"/>
    </source>
</evidence>
<feature type="compositionally biased region" description="Polar residues" evidence="1">
    <location>
        <begin position="244"/>
        <end position="253"/>
    </location>
</feature>
<name>A0A835SX82_9CHLO</name>
<evidence type="ECO:0000313" key="2">
    <source>
        <dbReference type="EMBL" id="KAG2427536.1"/>
    </source>
</evidence>